<dbReference type="STRING" id="376427.SAMN04487954_101120"/>
<dbReference type="GO" id="GO:0000976">
    <property type="term" value="F:transcription cis-regulatory region binding"/>
    <property type="evidence" value="ECO:0007669"/>
    <property type="project" value="TreeGrafter"/>
</dbReference>
<dbReference type="Proteomes" id="UP000198525">
    <property type="component" value="Unassembled WGS sequence"/>
</dbReference>
<organism evidence="6 7">
    <name type="scientific">Billgrantia gudaonensis</name>
    <dbReference type="NCBI Taxonomy" id="376427"/>
    <lineage>
        <taxon>Bacteria</taxon>
        <taxon>Pseudomonadati</taxon>
        <taxon>Pseudomonadota</taxon>
        <taxon>Gammaproteobacteria</taxon>
        <taxon>Oceanospirillales</taxon>
        <taxon>Halomonadaceae</taxon>
        <taxon>Billgrantia</taxon>
    </lineage>
</organism>
<evidence type="ECO:0000256" key="1">
    <source>
        <dbReference type="ARBA" id="ARBA00023015"/>
    </source>
</evidence>
<feature type="domain" description="HTH tetR-type" evidence="5">
    <location>
        <begin position="47"/>
        <end position="107"/>
    </location>
</feature>
<dbReference type="PRINTS" id="PR00455">
    <property type="entry name" value="HTHTETR"/>
</dbReference>
<feature type="DNA-binding region" description="H-T-H motif" evidence="4">
    <location>
        <begin position="70"/>
        <end position="89"/>
    </location>
</feature>
<gene>
    <name evidence="6" type="ORF">SAMN04487954_101120</name>
</gene>
<name>A0A1G8MTY5_9GAMM</name>
<evidence type="ECO:0000313" key="6">
    <source>
        <dbReference type="EMBL" id="SDI71499.1"/>
    </source>
</evidence>
<sequence length="237" mass="27046">MGVDYTSCCRGPSSGEDVARENDVIDRSANQDYRCVMNPRSQTRDPELTRVRILDAAEALFVEHGFSAVKLSELARSAEVTKSLIHHHFGSKEQLWEAVKNRAFERYFTAQMAMLEEAGEPDAALLRRSVEAYFHFLRDNPGVVRLFAWTHLEGDSHCGELDNQLVGAGAEWVRQAQRRGMLRQDINPTHVIAMFVMTCTQWFEAKCHHEHWPGMGDDEAFLEDFLKIFMEGVTPRS</sequence>
<evidence type="ECO:0000256" key="2">
    <source>
        <dbReference type="ARBA" id="ARBA00023125"/>
    </source>
</evidence>
<reference evidence="6 7" key="1">
    <citation type="submission" date="2016-10" db="EMBL/GenBank/DDBJ databases">
        <authorList>
            <person name="de Groot N.N."/>
        </authorList>
    </citation>
    <scope>NUCLEOTIDE SEQUENCE [LARGE SCALE GENOMIC DNA]</scope>
    <source>
        <strain evidence="6 7">CGMCC 1.6133</strain>
    </source>
</reference>
<dbReference type="PANTHER" id="PTHR30055">
    <property type="entry name" value="HTH-TYPE TRANSCRIPTIONAL REGULATOR RUTR"/>
    <property type="match status" value="1"/>
</dbReference>
<keyword evidence="1" id="KW-0805">Transcription regulation</keyword>
<dbReference type="InterPro" id="IPR050109">
    <property type="entry name" value="HTH-type_TetR-like_transc_reg"/>
</dbReference>
<protein>
    <submittedName>
        <fullName evidence="6">Transcriptional regulator, TetR family</fullName>
    </submittedName>
</protein>
<dbReference type="EMBL" id="FNES01000001">
    <property type="protein sequence ID" value="SDI71499.1"/>
    <property type="molecule type" value="Genomic_DNA"/>
</dbReference>
<dbReference type="SUPFAM" id="SSF48498">
    <property type="entry name" value="Tetracyclin repressor-like, C-terminal domain"/>
    <property type="match status" value="1"/>
</dbReference>
<dbReference type="SUPFAM" id="SSF46689">
    <property type="entry name" value="Homeodomain-like"/>
    <property type="match status" value="1"/>
</dbReference>
<dbReference type="Pfam" id="PF00440">
    <property type="entry name" value="TetR_N"/>
    <property type="match status" value="1"/>
</dbReference>
<dbReference type="PANTHER" id="PTHR30055:SF234">
    <property type="entry name" value="HTH-TYPE TRANSCRIPTIONAL REGULATOR BETI"/>
    <property type="match status" value="1"/>
</dbReference>
<accession>A0A1G8MTY5</accession>
<dbReference type="GO" id="GO:0003700">
    <property type="term" value="F:DNA-binding transcription factor activity"/>
    <property type="evidence" value="ECO:0007669"/>
    <property type="project" value="TreeGrafter"/>
</dbReference>
<evidence type="ECO:0000256" key="3">
    <source>
        <dbReference type="ARBA" id="ARBA00023163"/>
    </source>
</evidence>
<evidence type="ECO:0000313" key="7">
    <source>
        <dbReference type="Proteomes" id="UP000198525"/>
    </source>
</evidence>
<keyword evidence="3" id="KW-0804">Transcription</keyword>
<dbReference type="Pfam" id="PF17926">
    <property type="entry name" value="TetR_C_21"/>
    <property type="match status" value="1"/>
</dbReference>
<dbReference type="PROSITE" id="PS50977">
    <property type="entry name" value="HTH_TETR_2"/>
    <property type="match status" value="1"/>
</dbReference>
<dbReference type="OrthoDB" id="9151800at2"/>
<dbReference type="InterPro" id="IPR041467">
    <property type="entry name" value="Sco4008_C"/>
</dbReference>
<evidence type="ECO:0000259" key="5">
    <source>
        <dbReference type="PROSITE" id="PS50977"/>
    </source>
</evidence>
<dbReference type="InterPro" id="IPR009057">
    <property type="entry name" value="Homeodomain-like_sf"/>
</dbReference>
<dbReference type="AlphaFoldDB" id="A0A1G8MTY5"/>
<proteinExistence type="predicted"/>
<evidence type="ECO:0000256" key="4">
    <source>
        <dbReference type="PROSITE-ProRule" id="PRU00335"/>
    </source>
</evidence>
<dbReference type="InterPro" id="IPR036271">
    <property type="entry name" value="Tet_transcr_reg_TetR-rel_C_sf"/>
</dbReference>
<keyword evidence="7" id="KW-1185">Reference proteome</keyword>
<keyword evidence="2 4" id="KW-0238">DNA-binding</keyword>
<dbReference type="Gene3D" id="1.10.357.10">
    <property type="entry name" value="Tetracycline Repressor, domain 2"/>
    <property type="match status" value="1"/>
</dbReference>
<dbReference type="InterPro" id="IPR001647">
    <property type="entry name" value="HTH_TetR"/>
</dbReference>